<reference evidence="1 2" key="1">
    <citation type="journal article" date="2018" name="Nat. Genet.">
        <title>The Rosa genome provides new insights in the design of modern roses.</title>
        <authorList>
            <person name="Bendahmane M."/>
        </authorList>
    </citation>
    <scope>NUCLEOTIDE SEQUENCE [LARGE SCALE GENOMIC DNA]</scope>
    <source>
        <strain evidence="2">cv. Old Blush</strain>
    </source>
</reference>
<name>A0A2P6PFZ3_ROSCH</name>
<dbReference type="AlphaFoldDB" id="A0A2P6PFZ3"/>
<proteinExistence type="predicted"/>
<keyword evidence="2" id="KW-1185">Reference proteome</keyword>
<dbReference type="Proteomes" id="UP000238479">
    <property type="component" value="Chromosome 7"/>
</dbReference>
<organism evidence="1 2">
    <name type="scientific">Rosa chinensis</name>
    <name type="common">China rose</name>
    <dbReference type="NCBI Taxonomy" id="74649"/>
    <lineage>
        <taxon>Eukaryota</taxon>
        <taxon>Viridiplantae</taxon>
        <taxon>Streptophyta</taxon>
        <taxon>Embryophyta</taxon>
        <taxon>Tracheophyta</taxon>
        <taxon>Spermatophyta</taxon>
        <taxon>Magnoliopsida</taxon>
        <taxon>eudicotyledons</taxon>
        <taxon>Gunneridae</taxon>
        <taxon>Pentapetalae</taxon>
        <taxon>rosids</taxon>
        <taxon>fabids</taxon>
        <taxon>Rosales</taxon>
        <taxon>Rosaceae</taxon>
        <taxon>Rosoideae</taxon>
        <taxon>Rosoideae incertae sedis</taxon>
        <taxon>Rosa</taxon>
    </lineage>
</organism>
<dbReference type="Gramene" id="PRQ20840">
    <property type="protein sequence ID" value="PRQ20840"/>
    <property type="gene ID" value="RchiOBHm_Chr7g0232511"/>
</dbReference>
<sequence length="52" mass="5920">MAWLVSTMLESCVKTWRGLSTFIRTFLVLKLMRLGQMTNSPIGGLGYGWVLR</sequence>
<protein>
    <submittedName>
        <fullName evidence="1">Uncharacterized protein</fullName>
    </submittedName>
</protein>
<comment type="caution">
    <text evidence="1">The sequence shown here is derived from an EMBL/GenBank/DDBJ whole genome shotgun (WGS) entry which is preliminary data.</text>
</comment>
<gene>
    <name evidence="1" type="ORF">RchiOBHm_Chr7g0232511</name>
</gene>
<evidence type="ECO:0000313" key="1">
    <source>
        <dbReference type="EMBL" id="PRQ20840.1"/>
    </source>
</evidence>
<evidence type="ECO:0000313" key="2">
    <source>
        <dbReference type="Proteomes" id="UP000238479"/>
    </source>
</evidence>
<accession>A0A2P6PFZ3</accession>
<dbReference type="EMBL" id="PDCK01000045">
    <property type="protein sequence ID" value="PRQ20840.1"/>
    <property type="molecule type" value="Genomic_DNA"/>
</dbReference>